<dbReference type="Gene3D" id="3.30.930.10">
    <property type="entry name" value="Bira Bifunctional Protein, Domain 2"/>
    <property type="match status" value="1"/>
</dbReference>
<dbReference type="SUPFAM" id="SSF55681">
    <property type="entry name" value="Class II aaRS and biotin synthetases"/>
    <property type="match status" value="1"/>
</dbReference>
<dbReference type="PROSITE" id="PS51733">
    <property type="entry name" value="BPL_LPL_CATALYTIC"/>
    <property type="match status" value="1"/>
</dbReference>
<dbReference type="EC" id="2.3.1.181" evidence="3"/>
<dbReference type="OrthoDB" id="19908at2759"/>
<dbReference type="STRING" id="6185.A0A094ZUT7"/>
<proteinExistence type="inferred from homology"/>
<dbReference type="GO" id="GO:0033819">
    <property type="term" value="F:lipoyl(octanoyl) transferase activity"/>
    <property type="evidence" value="ECO:0007669"/>
    <property type="project" value="UniProtKB-EC"/>
</dbReference>
<comment type="similarity">
    <text evidence="2">Belongs to the LipB family.</text>
</comment>
<dbReference type="InterPro" id="IPR020605">
    <property type="entry name" value="Octanoyltransferase_CS"/>
</dbReference>
<dbReference type="GO" id="GO:0009249">
    <property type="term" value="P:protein lipoylation"/>
    <property type="evidence" value="ECO:0007669"/>
    <property type="project" value="InterPro"/>
</dbReference>
<organism evidence="9">
    <name type="scientific">Schistosoma haematobium</name>
    <name type="common">Blood fluke</name>
    <dbReference type="NCBI Taxonomy" id="6185"/>
    <lineage>
        <taxon>Eukaryota</taxon>
        <taxon>Metazoa</taxon>
        <taxon>Spiralia</taxon>
        <taxon>Lophotrochozoa</taxon>
        <taxon>Platyhelminthes</taxon>
        <taxon>Trematoda</taxon>
        <taxon>Digenea</taxon>
        <taxon>Strigeidida</taxon>
        <taxon>Schistosomatoidea</taxon>
        <taxon>Schistosomatidae</taxon>
        <taxon>Schistosoma</taxon>
    </lineage>
</organism>
<sequence>MKVSVLGFYLGCVPYNIAWDLQKSIVKLLKSLDNPSVHCILLLEHCPVYTIGIRHTDPMNDYGEYAIKHLKRLGAEFVSSDRGGLITYHGPGQLVAYPIINLRCKSLQGRGLRWYVGALEEAGIKLCSQFGVTTFAGKDSETGVWSDSRHKVMAIGIRQSSSITYHGIALNCTTEPLSWLRQIVPCGLADRDVTCLSEVCGKQCTPKEVAPTMSDCLVSSLFELHMNDQFCVNYQFRNDMAGDWCNLIRNVNGGYEGCSESFSVSKSWSCTVKDILFSLHSHFNNCTASNALFNNK</sequence>
<evidence type="ECO:0000256" key="5">
    <source>
        <dbReference type="ARBA" id="ARBA00023315"/>
    </source>
</evidence>
<evidence type="ECO:0000259" key="8">
    <source>
        <dbReference type="PROSITE" id="PS51733"/>
    </source>
</evidence>
<evidence type="ECO:0000256" key="6">
    <source>
        <dbReference type="ARBA" id="ARBA00030797"/>
    </source>
</evidence>
<dbReference type="Pfam" id="PF21948">
    <property type="entry name" value="LplA-B_cat"/>
    <property type="match status" value="1"/>
</dbReference>
<name>A0A094ZUT7_SCHHA</name>
<evidence type="ECO:0000313" key="9">
    <source>
        <dbReference type="EMBL" id="KGB38007.1"/>
    </source>
</evidence>
<evidence type="ECO:0000256" key="1">
    <source>
        <dbReference type="ARBA" id="ARBA00004821"/>
    </source>
</evidence>
<dbReference type="NCBIfam" id="TIGR00214">
    <property type="entry name" value="lipB"/>
    <property type="match status" value="1"/>
</dbReference>
<keyword evidence="5" id="KW-0012">Acyltransferase</keyword>
<dbReference type="AlphaFoldDB" id="A0A094ZUT7"/>
<dbReference type="UniPathway" id="UPA00538">
    <property type="reaction ID" value="UER00592"/>
</dbReference>
<evidence type="ECO:0000256" key="7">
    <source>
        <dbReference type="ARBA" id="ARBA00033331"/>
    </source>
</evidence>
<dbReference type="CDD" id="cd16444">
    <property type="entry name" value="LipB"/>
    <property type="match status" value="1"/>
</dbReference>
<evidence type="ECO:0000256" key="4">
    <source>
        <dbReference type="ARBA" id="ARBA00022679"/>
    </source>
</evidence>
<dbReference type="PANTHER" id="PTHR10993:SF7">
    <property type="entry name" value="LIPOYLTRANSFERASE 2, MITOCHONDRIAL-RELATED"/>
    <property type="match status" value="1"/>
</dbReference>
<evidence type="ECO:0000256" key="3">
    <source>
        <dbReference type="ARBA" id="ARBA00012334"/>
    </source>
</evidence>
<dbReference type="PROSITE" id="PS01313">
    <property type="entry name" value="LIPB"/>
    <property type="match status" value="1"/>
</dbReference>
<keyword evidence="4 9" id="KW-0808">Transferase</keyword>
<gene>
    <name evidence="9" type="ORF">MS3_06374</name>
</gene>
<dbReference type="InterPro" id="IPR045864">
    <property type="entry name" value="aa-tRNA-synth_II/BPL/LPL"/>
</dbReference>
<accession>A0A094ZUT7</accession>
<dbReference type="PANTHER" id="PTHR10993">
    <property type="entry name" value="OCTANOYLTRANSFERASE"/>
    <property type="match status" value="1"/>
</dbReference>
<reference evidence="9" key="1">
    <citation type="journal article" date="2012" name="Nat. Genet.">
        <title>Whole-genome sequence of Schistosoma haematobium.</title>
        <authorList>
            <person name="Young N.D."/>
            <person name="Jex A.R."/>
            <person name="Li B."/>
            <person name="Liu S."/>
            <person name="Yang L."/>
            <person name="Xiong Z."/>
            <person name="Li Y."/>
            <person name="Cantacessi C."/>
            <person name="Hall R.S."/>
            <person name="Xu X."/>
            <person name="Chen F."/>
            <person name="Wu X."/>
            <person name="Zerlotini A."/>
            <person name="Oliveira G."/>
            <person name="Hofmann A."/>
            <person name="Zhang G."/>
            <person name="Fang X."/>
            <person name="Kang Y."/>
            <person name="Campbell B.E."/>
            <person name="Loukas A."/>
            <person name="Ranganathan S."/>
            <person name="Rollinson D."/>
            <person name="Rinaldi G."/>
            <person name="Brindley P.J."/>
            <person name="Yang H."/>
            <person name="Wang J."/>
            <person name="Wang J."/>
            <person name="Gasser R.B."/>
        </authorList>
    </citation>
    <scope>NUCLEOTIDE SEQUENCE [LARGE SCALE GENOMIC DNA]</scope>
</reference>
<dbReference type="InterPro" id="IPR000544">
    <property type="entry name" value="Octanoyltransferase"/>
</dbReference>
<evidence type="ECO:0000256" key="2">
    <source>
        <dbReference type="ARBA" id="ARBA00007907"/>
    </source>
</evidence>
<protein>
    <recommendedName>
        <fullName evidence="3">lipoyl(octanoyl) transferase</fullName>
        <ecNumber evidence="3">2.3.1.181</ecNumber>
    </recommendedName>
    <alternativeName>
        <fullName evidence="6">Lipoate-protein ligase B</fullName>
    </alternativeName>
    <alternativeName>
        <fullName evidence="7">Lipoyl/octanoyl transferase</fullName>
    </alternativeName>
</protein>
<dbReference type="EMBL" id="KL250958">
    <property type="protein sequence ID" value="KGB38007.1"/>
    <property type="molecule type" value="Genomic_DNA"/>
</dbReference>
<dbReference type="InterPro" id="IPR004143">
    <property type="entry name" value="BPL_LPL_catalytic"/>
</dbReference>
<comment type="pathway">
    <text evidence="1">Protein modification; protein lipoylation via endogenous pathway; protein N(6)-(lipoyl)lysine from octanoyl-[acyl-carrier-protein]: step 1/2.</text>
</comment>
<feature type="domain" description="BPL/LPL catalytic" evidence="8">
    <location>
        <begin position="34"/>
        <end position="225"/>
    </location>
</feature>